<dbReference type="Gene3D" id="2.40.128.10">
    <property type="match status" value="1"/>
</dbReference>
<sequence>MSRHRHGTAAAWADLGSVAASRRHLIRDHSMLTRTVALLLASAALAGCTSDRFGDFASGPMPRSGSQRIDGSFGSQQPMAPSPQRRPLAADEDVIAGGQQAPDQSVAAEDIPPPPGSGRTSDVGPSAIDPALRPANPSEQPRIMVEEPPPRGAAAPPVVAALPRQEAPRPAAQSATAIAGTWTVSDAGDRCRITLTSTPLFEFYRANPQNCRAPSLARINAWEQRGSEVVLLQPGGRVAARLFPQGSGGYSGATATGATVTMAR</sequence>
<reference evidence="4 5" key="1">
    <citation type="submission" date="2019-04" db="EMBL/GenBank/DDBJ databases">
        <title>Phreatobacter aquaticus sp. nov.</title>
        <authorList>
            <person name="Choi A."/>
        </authorList>
    </citation>
    <scope>NUCLEOTIDE SEQUENCE [LARGE SCALE GENOMIC DNA]</scope>
    <source>
        <strain evidence="4 5">KCTC 52518</strain>
    </source>
</reference>
<evidence type="ECO:0000256" key="1">
    <source>
        <dbReference type="ARBA" id="ARBA00022729"/>
    </source>
</evidence>
<keyword evidence="1" id="KW-0732">Signal</keyword>
<dbReference type="KEGG" id="pstg:E8M01_17190"/>
<organism evidence="4 5">
    <name type="scientific">Phreatobacter stygius</name>
    <dbReference type="NCBI Taxonomy" id="1940610"/>
    <lineage>
        <taxon>Bacteria</taxon>
        <taxon>Pseudomonadati</taxon>
        <taxon>Pseudomonadota</taxon>
        <taxon>Alphaproteobacteria</taxon>
        <taxon>Hyphomicrobiales</taxon>
        <taxon>Phreatobacteraceae</taxon>
        <taxon>Phreatobacter</taxon>
    </lineage>
</organism>
<keyword evidence="5" id="KW-1185">Reference proteome</keyword>
<protein>
    <recommendedName>
        <fullName evidence="3">Alkaline proteinase inhibitor/ Outer membrane lipoprotein Omp19 domain-containing protein</fullName>
    </recommendedName>
</protein>
<feature type="domain" description="Alkaline proteinase inhibitor/ Outer membrane lipoprotein Omp19" evidence="3">
    <location>
        <begin position="174"/>
        <end position="264"/>
    </location>
</feature>
<dbReference type="Pfam" id="PF02974">
    <property type="entry name" value="Inh"/>
    <property type="match status" value="1"/>
</dbReference>
<dbReference type="SUPFAM" id="SSF50882">
    <property type="entry name" value="beta-Barrel protease inhibitors"/>
    <property type="match status" value="1"/>
</dbReference>
<dbReference type="Proteomes" id="UP000298781">
    <property type="component" value="Chromosome"/>
</dbReference>
<gene>
    <name evidence="4" type="ORF">E8M01_17190</name>
</gene>
<proteinExistence type="predicted"/>
<feature type="region of interest" description="Disordered" evidence="2">
    <location>
        <begin position="56"/>
        <end position="142"/>
    </location>
</feature>
<dbReference type="EMBL" id="CP039690">
    <property type="protein sequence ID" value="QCI65794.1"/>
    <property type="molecule type" value="Genomic_DNA"/>
</dbReference>
<evidence type="ECO:0000313" key="5">
    <source>
        <dbReference type="Proteomes" id="UP000298781"/>
    </source>
</evidence>
<dbReference type="GO" id="GO:0004866">
    <property type="term" value="F:endopeptidase inhibitor activity"/>
    <property type="evidence" value="ECO:0007669"/>
    <property type="project" value="InterPro"/>
</dbReference>
<name>A0A4D7AVR5_9HYPH</name>
<dbReference type="AlphaFoldDB" id="A0A4D7AVR5"/>
<evidence type="ECO:0000313" key="4">
    <source>
        <dbReference type="EMBL" id="QCI65794.1"/>
    </source>
</evidence>
<evidence type="ECO:0000256" key="2">
    <source>
        <dbReference type="SAM" id="MobiDB-lite"/>
    </source>
</evidence>
<dbReference type="InterPro" id="IPR016085">
    <property type="entry name" value="Protease_inh_B-barrel_dom"/>
</dbReference>
<dbReference type="OrthoDB" id="8446677at2"/>
<evidence type="ECO:0000259" key="3">
    <source>
        <dbReference type="Pfam" id="PF02974"/>
    </source>
</evidence>
<feature type="compositionally biased region" description="Polar residues" evidence="2">
    <location>
        <begin position="64"/>
        <end position="79"/>
    </location>
</feature>
<dbReference type="InterPro" id="IPR021140">
    <property type="entry name" value="Inh/Omp19"/>
</dbReference>
<accession>A0A4D7AVR5</accession>